<name>D7CJG9_SYNLT</name>
<dbReference type="Gene3D" id="3.30.930.10">
    <property type="entry name" value="Bira Bifunctional Protein, Domain 2"/>
    <property type="match status" value="1"/>
</dbReference>
<dbReference type="CDD" id="cd16443">
    <property type="entry name" value="LplA"/>
    <property type="match status" value="1"/>
</dbReference>
<dbReference type="GO" id="GO:0140096">
    <property type="term" value="F:catalytic activity, acting on a protein"/>
    <property type="evidence" value="ECO:0007669"/>
    <property type="project" value="UniProtKB-ARBA"/>
</dbReference>
<evidence type="ECO:0000259" key="1">
    <source>
        <dbReference type="PROSITE" id="PS51733"/>
    </source>
</evidence>
<keyword evidence="2" id="KW-0436">Ligase</keyword>
<dbReference type="RefSeq" id="WP_013176326.1">
    <property type="nucleotide sequence ID" value="NC_014220.1"/>
</dbReference>
<accession>D7CJG9</accession>
<dbReference type="PROSITE" id="PS51733">
    <property type="entry name" value="BPL_LPL_CATALYTIC"/>
    <property type="match status" value="1"/>
</dbReference>
<gene>
    <name evidence="2" type="ordered locus">Slip_2182</name>
</gene>
<dbReference type="PANTHER" id="PTHR43679">
    <property type="entry name" value="OCTANOYLTRANSFERASE LIPM-RELATED"/>
    <property type="match status" value="1"/>
</dbReference>
<sequence>MSKQWRLIRSGAGEPAWNMAVDEALAVLHSKEEGRPPVLRLYTWEPPALSLGYFQDVGEVDLAALKRLGIVPVKRITGGRAVLHYGDLTYTVVATAGKDAPEGVISSYRYLCQGLLQAFADLGIKAELGRAKPSSGWSEACFATATTSDITWHGKKFVGSAQKRLGRTLLQHGSILVFPQDQLLNEVFACEEEAKCRALLESVTCLQSILAKTLTLGEVAEAVIRGFSRALGIQFEEDELNDEERNLAASLVPKYELLPILSKF</sequence>
<dbReference type="GO" id="GO:0009249">
    <property type="term" value="P:protein lipoylation"/>
    <property type="evidence" value="ECO:0007669"/>
    <property type="project" value="UniProtKB-ARBA"/>
</dbReference>
<dbReference type="eggNOG" id="COG0095">
    <property type="taxonomic scope" value="Bacteria"/>
</dbReference>
<protein>
    <submittedName>
        <fullName evidence="2">Biotin/lipoate A/B protein ligase</fullName>
    </submittedName>
</protein>
<proteinExistence type="predicted"/>
<dbReference type="Proteomes" id="UP000000378">
    <property type="component" value="Chromosome"/>
</dbReference>
<evidence type="ECO:0000313" key="2">
    <source>
        <dbReference type="EMBL" id="ADI02924.1"/>
    </source>
</evidence>
<feature type="domain" description="BPL/LPL catalytic" evidence="1">
    <location>
        <begin position="33"/>
        <end position="235"/>
    </location>
</feature>
<dbReference type="HOGENOM" id="CLU_022986_5_0_9"/>
<dbReference type="AlphaFoldDB" id="D7CJG9"/>
<dbReference type="OrthoDB" id="9788148at2"/>
<dbReference type="InterPro" id="IPR004143">
    <property type="entry name" value="BPL_LPL_catalytic"/>
</dbReference>
<dbReference type="InterPro" id="IPR045864">
    <property type="entry name" value="aa-tRNA-synth_II/BPL/LPL"/>
</dbReference>
<dbReference type="EMBL" id="CP002048">
    <property type="protein sequence ID" value="ADI02924.1"/>
    <property type="molecule type" value="Genomic_DNA"/>
</dbReference>
<dbReference type="SUPFAM" id="SSF55681">
    <property type="entry name" value="Class II aaRS and biotin synthetases"/>
    <property type="match status" value="1"/>
</dbReference>
<dbReference type="Pfam" id="PF21948">
    <property type="entry name" value="LplA-B_cat"/>
    <property type="match status" value="1"/>
</dbReference>
<organism evidence="2 3">
    <name type="scientific">Syntrophothermus lipocalidus (strain DSM 12680 / TGB-C1)</name>
    <dbReference type="NCBI Taxonomy" id="643648"/>
    <lineage>
        <taxon>Bacteria</taxon>
        <taxon>Bacillati</taxon>
        <taxon>Bacillota</taxon>
        <taxon>Clostridia</taxon>
        <taxon>Eubacteriales</taxon>
        <taxon>Syntrophomonadaceae</taxon>
        <taxon>Syntrophothermus</taxon>
    </lineage>
</organism>
<reference evidence="3" key="1">
    <citation type="journal article" date="2010" name="Stand. Genomic Sci.">
        <title>Complete genome sequence of Syntrophothermus lipocalidus type strain (TGB-C1T).</title>
        <authorList>
            <consortium name="US DOE Joint Genome Institute (JGI-PGF)"/>
            <person name="Djao O."/>
            <person name="Zhang X."/>
            <person name="Lucas S."/>
            <person name="Lapidus A."/>
            <person name="Glavina Del Rio T."/>
            <person name="Nolan M."/>
            <person name="Tice H."/>
            <person name="Cheng J."/>
            <person name="Han C."/>
            <person name="Tapia R."/>
            <person name="Goodwin L."/>
            <person name="Pitluck S."/>
            <person name="Liolios K."/>
            <person name="Ivanova N."/>
            <person name="Mavromatis K."/>
            <person name="Mikhailova N."/>
            <person name="Ovchinnikova G."/>
            <person name="Pati A."/>
            <person name="Brambilla E."/>
            <person name="Chen A."/>
            <person name="Palaniappan K."/>
            <person name="Land M."/>
            <person name="Hauser L."/>
            <person name="Chang Y."/>
            <person name="Jeffries C."/>
            <person name="Rohde M."/>
            <person name="Sikorski J."/>
            <person name="Spring S."/>
            <person name="Goker M."/>
            <person name="Detter J."/>
            <person name="Woyke T."/>
            <person name="Bristow J."/>
            <person name="Eisen J."/>
            <person name="Markowitz V."/>
            <person name="Hugenholtz P."/>
            <person name="Kyrpides N."/>
            <person name="Klenk H."/>
        </authorList>
    </citation>
    <scope>NUCLEOTIDE SEQUENCE [LARGE SCALE GENOMIC DNA]</scope>
    <source>
        <strain evidence="3">DSM 12680 / TGB-C1</strain>
    </source>
</reference>
<dbReference type="PANTHER" id="PTHR43679:SF2">
    <property type="entry name" value="OCTANOYL-[GCVH]:PROTEIN N-OCTANOYLTRANSFERASE"/>
    <property type="match status" value="1"/>
</dbReference>
<dbReference type="KEGG" id="slp:Slip_2182"/>
<dbReference type="InterPro" id="IPR050664">
    <property type="entry name" value="Octanoyltrans_LipM/LipL"/>
</dbReference>
<keyword evidence="3" id="KW-1185">Reference proteome</keyword>
<reference evidence="2 3" key="2">
    <citation type="journal article" date="2010" name="Stand. Genomic Sci.">
        <title>Complete genome sequence of Syntrophothermus lipocalidus type strain (TGB-C1).</title>
        <authorList>
            <person name="Djao O.D."/>
            <person name="Zhang X."/>
            <person name="Lucas S."/>
            <person name="Lapidus A."/>
            <person name="Del Rio T.G."/>
            <person name="Nolan M."/>
            <person name="Tice H."/>
            <person name="Cheng J.F."/>
            <person name="Han C."/>
            <person name="Tapia R."/>
            <person name="Goodwin L."/>
            <person name="Pitluck S."/>
            <person name="Liolios K."/>
            <person name="Ivanova N."/>
            <person name="Mavromatis K."/>
            <person name="Mikhailova N."/>
            <person name="Ovchinnikova G."/>
            <person name="Pati A."/>
            <person name="Brambilla E."/>
            <person name="Chen A."/>
            <person name="Palaniappan K."/>
            <person name="Land M."/>
            <person name="Hauser L."/>
            <person name="Chang Y.J."/>
            <person name="Jeffries C.D."/>
            <person name="Rohde M."/>
            <person name="Sikorski J."/>
            <person name="Spring S."/>
            <person name="Goker M."/>
            <person name="Detter J.C."/>
            <person name="Woyke T."/>
            <person name="Bristow J."/>
            <person name="Eisen J.A."/>
            <person name="Markowitz V."/>
            <person name="Hugenholtz P."/>
            <person name="Kyrpides N.C."/>
            <person name="Klenk H.P."/>
        </authorList>
    </citation>
    <scope>NUCLEOTIDE SEQUENCE [LARGE SCALE GENOMIC DNA]</scope>
    <source>
        <strain evidence="3">DSM 12680 / TGB-C1</strain>
    </source>
</reference>
<evidence type="ECO:0000313" key="3">
    <source>
        <dbReference type="Proteomes" id="UP000000378"/>
    </source>
</evidence>
<dbReference type="STRING" id="643648.Slip_2182"/>
<dbReference type="GO" id="GO:0016740">
    <property type="term" value="F:transferase activity"/>
    <property type="evidence" value="ECO:0007669"/>
    <property type="project" value="UniProtKB-ARBA"/>
</dbReference>
<dbReference type="GO" id="GO:0016874">
    <property type="term" value="F:ligase activity"/>
    <property type="evidence" value="ECO:0007669"/>
    <property type="project" value="UniProtKB-KW"/>
</dbReference>